<dbReference type="InterPro" id="IPR054471">
    <property type="entry name" value="GPIID_WHD"/>
</dbReference>
<evidence type="ECO:0000256" key="2">
    <source>
        <dbReference type="PROSITE-ProRule" id="PRU00023"/>
    </source>
</evidence>
<name>A0AA40EZ53_9PEZI</name>
<evidence type="ECO:0000313" key="5">
    <source>
        <dbReference type="EMBL" id="KAK0748225.1"/>
    </source>
</evidence>
<accession>A0AA40EZ53</accession>
<feature type="domain" description="GPI inositol-deacylase winged helix" evidence="3">
    <location>
        <begin position="544"/>
        <end position="628"/>
    </location>
</feature>
<dbReference type="Pfam" id="PF00023">
    <property type="entry name" value="Ank"/>
    <property type="match status" value="1"/>
</dbReference>
<keyword evidence="6" id="KW-1185">Reference proteome</keyword>
<dbReference type="EMBL" id="JAUKTV010000001">
    <property type="protein sequence ID" value="KAK0748225.1"/>
    <property type="molecule type" value="Genomic_DNA"/>
</dbReference>
<feature type="repeat" description="ANK" evidence="2">
    <location>
        <begin position="1184"/>
        <end position="1216"/>
    </location>
</feature>
<dbReference type="SUPFAM" id="SSF48403">
    <property type="entry name" value="Ankyrin repeat"/>
    <property type="match status" value="1"/>
</dbReference>
<feature type="repeat" description="ANK" evidence="2">
    <location>
        <begin position="1050"/>
        <end position="1082"/>
    </location>
</feature>
<feature type="domain" description="Nephrocystin 3-like N-terminal" evidence="4">
    <location>
        <begin position="272"/>
        <end position="430"/>
    </location>
</feature>
<feature type="repeat" description="ANK" evidence="2">
    <location>
        <begin position="1151"/>
        <end position="1183"/>
    </location>
</feature>
<dbReference type="Pfam" id="PF24883">
    <property type="entry name" value="NPHP3_N"/>
    <property type="match status" value="1"/>
</dbReference>
<feature type="repeat" description="ANK" evidence="2">
    <location>
        <begin position="968"/>
        <end position="1000"/>
    </location>
</feature>
<dbReference type="Pfam" id="PF22939">
    <property type="entry name" value="WHD_GPIID"/>
    <property type="match status" value="1"/>
</dbReference>
<evidence type="ECO:0000259" key="4">
    <source>
        <dbReference type="Pfam" id="PF24883"/>
    </source>
</evidence>
<dbReference type="AlphaFoldDB" id="A0AA40EZ53"/>
<dbReference type="SMART" id="SM00248">
    <property type="entry name" value="ANK"/>
    <property type="match status" value="11"/>
</dbReference>
<gene>
    <name evidence="5" type="ORF">B0T21DRAFT_18803</name>
</gene>
<feature type="repeat" description="ANK" evidence="2">
    <location>
        <begin position="935"/>
        <end position="967"/>
    </location>
</feature>
<dbReference type="PROSITE" id="PS50297">
    <property type="entry name" value="ANK_REP_REGION"/>
    <property type="match status" value="4"/>
</dbReference>
<dbReference type="InterPro" id="IPR036770">
    <property type="entry name" value="Ankyrin_rpt-contain_sf"/>
</dbReference>
<dbReference type="PANTHER" id="PTHR10039:SF10">
    <property type="entry name" value="NACHT DOMAIN-CONTAINING PROTEIN"/>
    <property type="match status" value="1"/>
</dbReference>
<dbReference type="Pfam" id="PF13637">
    <property type="entry name" value="Ank_4"/>
    <property type="match status" value="1"/>
</dbReference>
<protein>
    <recommendedName>
        <fullName evidence="7">NACHT domain-containing protein</fullName>
    </recommendedName>
</protein>
<dbReference type="InterPro" id="IPR056884">
    <property type="entry name" value="NPHP3-like_N"/>
</dbReference>
<evidence type="ECO:0000256" key="1">
    <source>
        <dbReference type="ARBA" id="ARBA00022737"/>
    </source>
</evidence>
<dbReference type="InterPro" id="IPR002110">
    <property type="entry name" value="Ankyrin_rpt"/>
</dbReference>
<dbReference type="Pfam" id="PF12796">
    <property type="entry name" value="Ank_2"/>
    <property type="match status" value="3"/>
</dbReference>
<proteinExistence type="predicted"/>
<dbReference type="Proteomes" id="UP001172159">
    <property type="component" value="Unassembled WGS sequence"/>
</dbReference>
<keyword evidence="2" id="KW-0040">ANK repeat</keyword>
<evidence type="ECO:0008006" key="7">
    <source>
        <dbReference type="Google" id="ProtNLM"/>
    </source>
</evidence>
<evidence type="ECO:0000259" key="3">
    <source>
        <dbReference type="Pfam" id="PF22939"/>
    </source>
</evidence>
<dbReference type="PROSITE" id="PS50088">
    <property type="entry name" value="ANK_REPEAT"/>
    <property type="match status" value="6"/>
</dbReference>
<sequence>MSLVRAGTTLCKAEVQLRDAIAQFEKDLNVDQQATLQTYRLQAHQSPPDVSDVMRITAEIDREVSKNKGFRGRCFGPRFTNILQSVQQFAALGDVIIGGSQNLIACGVWSLVRFSLLLMANFSTCVEKLSKLLMDVGRAAPRYQGMALLYPQSKSLRSSMCEYFTVVVCLCHQLVKLTKQSIFQQLRTFLSEQDMKSYQSELDLRAASINEEVNLLMNQSLEEQGSRLKAFMRSEKIRRQEKAKFKVLNYWSKYDYQTTWKELRKAGNTSLLQNSPKYEDWKAAKKASTLIFQGKLGCGKSVLLANIVADLGLCVGSSKCPVAFFFCRHNEHESLKAYTVIGSLVRQLLAPGVIDFTEIERLILQDSLPGPGVDFDIGYRILQKAYPAGLEAYIIVDGLDECDRKEKEMICNQLHTLQKKFTIRLCLSARTEPDTSSFAVRATQFANSCRLSADDNNADITNFIHDELEKAIETGELRLTDPNLIVEILDALLEGAQGMFLWVALQIAALCQEENQNDADIRRALKNLPKDLHETFSRILGKASAKAKGYQTRVLEVLTTVYRPLTTEELREALSVMPGNCAWNPEQLISDIYAVLASCGSLVVVDEESLTVRIIHQSVVKFLFGEFEDSAQSVITREGAARSVAEIVITYLSFDVFKAQLTTFVAPQIAASAAPSKIIHSMDLPQNIRDTAVRLLRSRKQPEFNMGKILVESSKPSPRQSYQTFYPYAKANWIEHSKFLSTENASMVELLLTVAKQEVVLDKDNTLLDWASTHNHNLILGAFIGENKPADLLRAIEREHDTIVIGNLLHKYNFLWNHRTFHRVLWKAVSSRNNMQIYQFMFDRIIHYGMNTAILGQLLQMAVWQKDGHMRSMLLSESLKPKIFKMISTKTIRIEYLDPEGRSILNEACARCDTAMIRFLLDTGTDINAARKTRSGDTPLLTATTLWSTDVAELLIDNKANLEATNYVGDTPLIRAARYGRKDMIRFLLDKGADPNAKNQDGYTVLMYSIRNLADRPQVLDALSDAQADLAHIEMILKSGRATIPNVAIDGRTALSYAAERGAYSIIYLLLKEGAHINIDHKDKLERTALMYAALKGRERAVELLLGACASPHLKDINGRTAMSYAAEVGALEAMQLFRLLGDDPESVDATGRTAMIWAAQGGMTKAVDYLLKDGDEPDRRDFGGRTALSHAAGGGHEATVRLLLRSGANLGLADIQGCTPMMWAAENNKVGVVDYLLHFGGEQAWKIGIMRDAQSCLMLLKGG</sequence>
<comment type="caution">
    <text evidence="5">The sequence shown here is derived from an EMBL/GenBank/DDBJ whole genome shotgun (WGS) entry which is preliminary data.</text>
</comment>
<dbReference type="Gene3D" id="3.40.50.300">
    <property type="entry name" value="P-loop containing nucleotide triphosphate hydrolases"/>
    <property type="match status" value="1"/>
</dbReference>
<dbReference type="InterPro" id="IPR027417">
    <property type="entry name" value="P-loop_NTPase"/>
</dbReference>
<reference evidence="5" key="1">
    <citation type="submission" date="2023-06" db="EMBL/GenBank/DDBJ databases">
        <title>Genome-scale phylogeny and comparative genomics of the fungal order Sordariales.</title>
        <authorList>
            <consortium name="Lawrence Berkeley National Laboratory"/>
            <person name="Hensen N."/>
            <person name="Bonometti L."/>
            <person name="Westerberg I."/>
            <person name="Brannstrom I.O."/>
            <person name="Guillou S."/>
            <person name="Cros-Aarteil S."/>
            <person name="Calhoun S."/>
            <person name="Haridas S."/>
            <person name="Kuo A."/>
            <person name="Mondo S."/>
            <person name="Pangilinan J."/>
            <person name="Riley R."/>
            <person name="Labutti K."/>
            <person name="Andreopoulos B."/>
            <person name="Lipzen A."/>
            <person name="Chen C."/>
            <person name="Yanf M."/>
            <person name="Daum C."/>
            <person name="Ng V."/>
            <person name="Clum A."/>
            <person name="Steindorff A."/>
            <person name="Ohm R."/>
            <person name="Martin F."/>
            <person name="Silar P."/>
            <person name="Natvig D."/>
            <person name="Lalanne C."/>
            <person name="Gautier V."/>
            <person name="Ament-Velasquez S.L."/>
            <person name="Kruys A."/>
            <person name="Hutchinson M.I."/>
            <person name="Powell A.J."/>
            <person name="Barry K."/>
            <person name="Miller A.N."/>
            <person name="Grigoriev I.V."/>
            <person name="Debuchy R."/>
            <person name="Gladieux P."/>
            <person name="Thoren M.H."/>
            <person name="Johannesson H."/>
        </authorList>
    </citation>
    <scope>NUCLEOTIDE SEQUENCE</scope>
    <source>
        <strain evidence="5">CBS 540.89</strain>
    </source>
</reference>
<dbReference type="Gene3D" id="1.25.40.20">
    <property type="entry name" value="Ankyrin repeat-containing domain"/>
    <property type="match status" value="2"/>
</dbReference>
<evidence type="ECO:0000313" key="6">
    <source>
        <dbReference type="Proteomes" id="UP001172159"/>
    </source>
</evidence>
<dbReference type="SUPFAM" id="SSF140860">
    <property type="entry name" value="Pseudo ankyrin repeat-like"/>
    <property type="match status" value="1"/>
</dbReference>
<dbReference type="PANTHER" id="PTHR10039">
    <property type="entry name" value="AMELOGENIN"/>
    <property type="match status" value="1"/>
</dbReference>
<organism evidence="5 6">
    <name type="scientific">Apiosordaria backusii</name>
    <dbReference type="NCBI Taxonomy" id="314023"/>
    <lineage>
        <taxon>Eukaryota</taxon>
        <taxon>Fungi</taxon>
        <taxon>Dikarya</taxon>
        <taxon>Ascomycota</taxon>
        <taxon>Pezizomycotina</taxon>
        <taxon>Sordariomycetes</taxon>
        <taxon>Sordariomycetidae</taxon>
        <taxon>Sordariales</taxon>
        <taxon>Lasiosphaeriaceae</taxon>
        <taxon>Apiosordaria</taxon>
    </lineage>
</organism>
<feature type="repeat" description="ANK" evidence="2">
    <location>
        <begin position="900"/>
        <end position="932"/>
    </location>
</feature>
<keyword evidence="1" id="KW-0677">Repeat</keyword>